<keyword evidence="3" id="KW-1185">Reference proteome</keyword>
<accession>A0A368L246</accession>
<dbReference type="OrthoDB" id="8903691at2"/>
<gene>
    <name evidence="2" type="ORF">DU000_09035</name>
</gene>
<comment type="similarity">
    <text evidence="1">Belongs to the bactofilin family.</text>
</comment>
<dbReference type="EMBL" id="QPGB01000003">
    <property type="protein sequence ID" value="RCS57573.1"/>
    <property type="molecule type" value="Genomic_DNA"/>
</dbReference>
<name>A0A368L246_9BURK</name>
<organism evidence="2 3">
    <name type="scientific">Parvibium lacunae</name>
    <dbReference type="NCBI Taxonomy" id="1888893"/>
    <lineage>
        <taxon>Bacteria</taxon>
        <taxon>Pseudomonadati</taxon>
        <taxon>Pseudomonadota</taxon>
        <taxon>Betaproteobacteria</taxon>
        <taxon>Burkholderiales</taxon>
        <taxon>Alcaligenaceae</taxon>
        <taxon>Parvibium</taxon>
    </lineage>
</organism>
<evidence type="ECO:0000313" key="2">
    <source>
        <dbReference type="EMBL" id="RCS57573.1"/>
    </source>
</evidence>
<dbReference type="InterPro" id="IPR007607">
    <property type="entry name" value="BacA/B"/>
</dbReference>
<protein>
    <submittedName>
        <fullName evidence="2">Polymer-forming cytoskeletal protein</fullName>
    </submittedName>
</protein>
<sequence length="133" mass="14002">MFKQTKPVRPNIDSLIGATTHIHGNLNFAGGLRIDGKISGNVIGAAESKTMLVLSEKAEVEGEVKAAHVVVNGKINGPVTATELLELQPNAHITGDVQYVALEMHPGAVISGRLTHQHNKPELKLASDQSAAA</sequence>
<proteinExistence type="inferred from homology"/>
<dbReference type="Proteomes" id="UP000252357">
    <property type="component" value="Unassembled WGS sequence"/>
</dbReference>
<dbReference type="PANTHER" id="PTHR35024:SF4">
    <property type="entry name" value="POLYMER-FORMING CYTOSKELETAL PROTEIN"/>
    <property type="match status" value="1"/>
</dbReference>
<dbReference type="Pfam" id="PF04519">
    <property type="entry name" value="Bactofilin"/>
    <property type="match status" value="1"/>
</dbReference>
<dbReference type="PANTHER" id="PTHR35024">
    <property type="entry name" value="HYPOTHETICAL CYTOSOLIC PROTEIN"/>
    <property type="match status" value="1"/>
</dbReference>
<evidence type="ECO:0000256" key="1">
    <source>
        <dbReference type="ARBA" id="ARBA00044755"/>
    </source>
</evidence>
<dbReference type="RefSeq" id="WP_114403056.1">
    <property type="nucleotide sequence ID" value="NZ_QPGB01000003.1"/>
</dbReference>
<comment type="caution">
    <text evidence="2">The sequence shown here is derived from an EMBL/GenBank/DDBJ whole genome shotgun (WGS) entry which is preliminary data.</text>
</comment>
<dbReference type="AlphaFoldDB" id="A0A368L246"/>
<reference evidence="2 3" key="1">
    <citation type="journal article" date="2018" name="Int. J. Syst. Evol. Microbiol.">
        <title>Parvibium lacunae gen. nov., sp. nov., a new member of the family Alcaligenaceae isolated from a freshwater pond.</title>
        <authorList>
            <person name="Chen W.M."/>
            <person name="Xie P.B."/>
            <person name="Hsu M.Y."/>
            <person name="Sheu S.Y."/>
        </authorList>
    </citation>
    <scope>NUCLEOTIDE SEQUENCE [LARGE SCALE GENOMIC DNA]</scope>
    <source>
        <strain evidence="2 3">KMB9</strain>
    </source>
</reference>
<evidence type="ECO:0000313" key="3">
    <source>
        <dbReference type="Proteomes" id="UP000252357"/>
    </source>
</evidence>